<dbReference type="GO" id="GO:0046872">
    <property type="term" value="F:metal ion binding"/>
    <property type="evidence" value="ECO:0007669"/>
    <property type="project" value="UniProtKB-KW"/>
</dbReference>
<dbReference type="GO" id="GO:0008168">
    <property type="term" value="F:methyltransferase activity"/>
    <property type="evidence" value="ECO:0007669"/>
    <property type="project" value="InterPro"/>
</dbReference>
<dbReference type="PANTHER" id="PTHR31009">
    <property type="entry name" value="S-ADENOSYL-L-METHIONINE:CARBOXYL METHYLTRANSFERASE FAMILY PROTEIN"/>
    <property type="match status" value="1"/>
</dbReference>
<proteinExistence type="inferred from homology"/>
<comment type="similarity">
    <text evidence="1">Belongs to the methyltransferase superfamily. Type-7 methyltransferase family. SABATH subfamily.</text>
</comment>
<dbReference type="AlphaFoldDB" id="A0A811R399"/>
<feature type="region of interest" description="Disordered" evidence="4">
    <location>
        <begin position="1"/>
        <end position="22"/>
    </location>
</feature>
<dbReference type="Pfam" id="PF03492">
    <property type="entry name" value="Methyltransf_7"/>
    <property type="match status" value="3"/>
</dbReference>
<dbReference type="OrthoDB" id="638608at2759"/>
<reference evidence="5" key="1">
    <citation type="submission" date="2020-10" db="EMBL/GenBank/DDBJ databases">
        <authorList>
            <person name="Han B."/>
            <person name="Lu T."/>
            <person name="Zhao Q."/>
            <person name="Huang X."/>
            <person name="Zhao Y."/>
        </authorList>
    </citation>
    <scope>NUCLEOTIDE SEQUENCE</scope>
</reference>
<comment type="caution">
    <text evidence="5">The sequence shown here is derived from an EMBL/GenBank/DDBJ whole genome shotgun (WGS) entry which is preliminary data.</text>
</comment>
<accession>A0A811R399</accession>
<evidence type="ECO:0000256" key="3">
    <source>
        <dbReference type="ARBA" id="ARBA00022842"/>
    </source>
</evidence>
<dbReference type="SUPFAM" id="SSF53335">
    <property type="entry name" value="S-adenosyl-L-methionine-dependent methyltransferases"/>
    <property type="match status" value="2"/>
</dbReference>
<keyword evidence="2" id="KW-0479">Metal-binding</keyword>
<dbReference type="InterPro" id="IPR005299">
    <property type="entry name" value="MeTrfase_7"/>
</dbReference>
<protein>
    <submittedName>
        <fullName evidence="5">Uncharacterized protein</fullName>
    </submittedName>
</protein>
<dbReference type="InterPro" id="IPR029063">
    <property type="entry name" value="SAM-dependent_MTases_sf"/>
</dbReference>
<dbReference type="EMBL" id="CAJGYO010000013">
    <property type="protein sequence ID" value="CAD6264522.1"/>
    <property type="molecule type" value="Genomic_DNA"/>
</dbReference>
<gene>
    <name evidence="5" type="ORF">NCGR_LOCUS47827</name>
</gene>
<keyword evidence="6" id="KW-1185">Reference proteome</keyword>
<dbReference type="Gene3D" id="1.10.1200.270">
    <property type="entry name" value="Methyltransferase, alpha-helical capping domain"/>
    <property type="match status" value="3"/>
</dbReference>
<evidence type="ECO:0000256" key="1">
    <source>
        <dbReference type="ARBA" id="ARBA00008908"/>
    </source>
</evidence>
<evidence type="ECO:0000256" key="4">
    <source>
        <dbReference type="SAM" id="MobiDB-lite"/>
    </source>
</evidence>
<dbReference type="Gene3D" id="3.40.50.150">
    <property type="entry name" value="Vaccinia Virus protein VP39"/>
    <property type="match status" value="3"/>
</dbReference>
<dbReference type="Proteomes" id="UP000604825">
    <property type="component" value="Unassembled WGS sequence"/>
</dbReference>
<evidence type="ECO:0000256" key="2">
    <source>
        <dbReference type="ARBA" id="ARBA00022723"/>
    </source>
</evidence>
<evidence type="ECO:0000313" key="5">
    <source>
        <dbReference type="EMBL" id="CAD6264522.1"/>
    </source>
</evidence>
<organism evidence="5 6">
    <name type="scientific">Miscanthus lutarioriparius</name>
    <dbReference type="NCBI Taxonomy" id="422564"/>
    <lineage>
        <taxon>Eukaryota</taxon>
        <taxon>Viridiplantae</taxon>
        <taxon>Streptophyta</taxon>
        <taxon>Embryophyta</taxon>
        <taxon>Tracheophyta</taxon>
        <taxon>Spermatophyta</taxon>
        <taxon>Magnoliopsida</taxon>
        <taxon>Liliopsida</taxon>
        <taxon>Poales</taxon>
        <taxon>Poaceae</taxon>
        <taxon>PACMAD clade</taxon>
        <taxon>Panicoideae</taxon>
        <taxon>Andropogonodae</taxon>
        <taxon>Andropogoneae</taxon>
        <taxon>Saccharinae</taxon>
        <taxon>Miscanthus</taxon>
    </lineage>
</organism>
<keyword evidence="3" id="KW-0460">Magnesium</keyword>
<name>A0A811R399_9POAL</name>
<sequence length="499" mass="54950">MKVERDLHMSRGDGEDSYASNSRLQEKSILKTRPVLHKAVAAAHASSLSSGGGAMVVADLGCSSGPNTLLVVSEVLGAVADRREDGDGRRRLQPAPGDARAVLPERGRREQSRADLFEVGLKSLREEAPHVADLATEHVLVLPAEERQHHLAVGHELPVAQPEEQREVLLELPPVQRHHRRRRGLPDVHVALVEDGATRELLGDLGAPHEAVGGVEEVHAAVREQPGVEGARLQPRVPVAGAVQEDGRQGQGDALPPYYVAGLPGSFYTRLFPDRCMHLFHSSYCLMWRSKVPDELAGGAVLNEGNMLRHRELVSGGQMVLAFLGRKNKDVLRGEVSYMWGLLAQALQSLFKEGRVEKEKLDSFNLPFYAPSVDEVRDVIRQSQAFDVTHIQLFESNWNPHDNMEDDGGDLVLDVFQSGVNVAKSIRAVIGPLIAHHFGEHVLDDLFELYAKSVAVHLQKVKTKYPVIVVSLEAISRARAPKNQANDKYYSGFTHGQFM</sequence>
<feature type="compositionally biased region" description="Basic and acidic residues" evidence="4">
    <location>
        <begin position="1"/>
        <end position="14"/>
    </location>
</feature>
<dbReference type="InterPro" id="IPR042086">
    <property type="entry name" value="MeTrfase_capping"/>
</dbReference>
<evidence type="ECO:0000313" key="6">
    <source>
        <dbReference type="Proteomes" id="UP000604825"/>
    </source>
</evidence>